<reference evidence="3 5" key="1">
    <citation type="submission" date="2015-10" db="EMBL/GenBank/DDBJ databases">
        <title>The cercosporin biosynthetic gene cluster was horizontally transferred to several fungal lineages and shown to be expanded in Cercospora beticola based on microsynteny with recipient genomes.</title>
        <authorList>
            <person name="De Jonge R."/>
            <person name="Ebert M.K."/>
            <person name="Suttle J.C."/>
            <person name="Jurick Ii W.M."/>
            <person name="Secor G.A."/>
            <person name="Thomma B.P."/>
            <person name="Van De Peer Y."/>
            <person name="Bolton M.D."/>
        </authorList>
    </citation>
    <scope>NUCLEOTIDE SEQUENCE [LARGE SCALE GENOMIC DNA]</scope>
    <source>
        <strain evidence="3 5">09-40</strain>
    </source>
</reference>
<feature type="transmembrane region" description="Helical" evidence="2">
    <location>
        <begin position="608"/>
        <end position="633"/>
    </location>
</feature>
<keyword evidence="6" id="KW-1185">Reference proteome</keyword>
<evidence type="ECO:0000313" key="3">
    <source>
        <dbReference type="EMBL" id="PIA94676.1"/>
    </source>
</evidence>
<name>A0A2G5HQ51_CERBT</name>
<feature type="transmembrane region" description="Helical" evidence="2">
    <location>
        <begin position="106"/>
        <end position="127"/>
    </location>
</feature>
<keyword evidence="2" id="KW-0812">Transmembrane</keyword>
<sequence length="711" mass="77957">MDIANTQHGSRQVGDKAYQAPTTLDIVDPVTTDISQSVLATEETVVGRKHVSAASHELSEPQLLVDPEPKQSQHSSDWTESSSLQPKTTTCNIQPAHRWTDNLESAILSFAVALLAVYFLVFAGLAVKNDGIEIEEGSQTEWLLQAAGYGPSVFPILFAAVFGQLMAAIASWKLEKSITLGLLEQILASRSLGSAFFSLLSLRIFSLWTPVILLLWGLSPLGGQSALRVVSSETDNAESMSDVYYLNVHNGTTLLDSFRDRHKRAINTVFAAALASTNSSKRGPQDVFGNIHIPMLEAQTHEAGADGWLDMTMNTASMDVALLGLPHIGAAAQANSSFMLETSYLMLDCDVHVVDGEFPLRLNESKVYQAQHLPGSRYAPSQALYNNPDSIYGSVLRDLTAEHEWNDTLPRRIGFQSRSYPAQSKDTRAWCNITTTYIEAHTVCGGGPRDCMVVAIRELPKQQCPPTATALDEINKFKCRDGIYGIKGKYTAATFFAQFMNAMPSRYGEYTPVEQYFLTPELPFVVGNNSIPIGSIGNTLFAQRFSQLLNTYWLSTLAPYAIAGNFTYPLEDTKQSSEPIADATPAYGVRATEATVREQRTVLRCHKLWVAVLVVISVLLIGAGLTTAVLSILRTGPLVLDDFASSLRNNPYALLQQKSSMEDGTDVARRSRHVKVQLGDVQPEEEVGYIAVARPGPNQIVARIRRNRVYA</sequence>
<dbReference type="Proteomes" id="UP000230605">
    <property type="component" value="Chromosome 6"/>
</dbReference>
<feature type="region of interest" description="Disordered" evidence="1">
    <location>
        <begin position="57"/>
        <end position="89"/>
    </location>
</feature>
<evidence type="ECO:0000256" key="1">
    <source>
        <dbReference type="SAM" id="MobiDB-lite"/>
    </source>
</evidence>
<dbReference type="Proteomes" id="UP001302367">
    <property type="component" value="Chromosome 6"/>
</dbReference>
<dbReference type="AlphaFoldDB" id="A0A2G5HQ51"/>
<accession>A0A2G5HQ51</accession>
<gene>
    <name evidence="3" type="ORF">CB0940_08660</name>
    <name evidence="4" type="ORF">RHO25_009893</name>
</gene>
<protein>
    <submittedName>
        <fullName evidence="3">Uncharacterized protein</fullName>
    </submittedName>
</protein>
<feature type="compositionally biased region" description="Polar residues" evidence="1">
    <location>
        <begin position="70"/>
        <end position="89"/>
    </location>
</feature>
<evidence type="ECO:0000313" key="4">
    <source>
        <dbReference type="EMBL" id="WPB05241.1"/>
    </source>
</evidence>
<evidence type="ECO:0000313" key="6">
    <source>
        <dbReference type="Proteomes" id="UP001302367"/>
    </source>
</evidence>
<evidence type="ECO:0000256" key="2">
    <source>
        <dbReference type="SAM" id="Phobius"/>
    </source>
</evidence>
<feature type="transmembrane region" description="Helical" evidence="2">
    <location>
        <begin position="153"/>
        <end position="174"/>
    </location>
</feature>
<keyword evidence="2" id="KW-0472">Membrane</keyword>
<reference evidence="4 6" key="2">
    <citation type="submission" date="2023-09" db="EMBL/GenBank/DDBJ databases">
        <title>Complete-Gapless Cercospora beticola genome.</title>
        <authorList>
            <person name="Wyatt N.A."/>
            <person name="Spanner R.E."/>
            <person name="Bolton M.D."/>
        </authorList>
    </citation>
    <scope>NUCLEOTIDE SEQUENCE [LARGE SCALE GENOMIC DNA]</scope>
    <source>
        <strain evidence="4">Cb09-40</strain>
    </source>
</reference>
<dbReference type="OrthoDB" id="3631025at2759"/>
<proteinExistence type="predicted"/>
<keyword evidence="2" id="KW-1133">Transmembrane helix</keyword>
<organism evidence="3 5">
    <name type="scientific">Cercospora beticola</name>
    <name type="common">Sugarbeet leaf spot fungus</name>
    <dbReference type="NCBI Taxonomy" id="122368"/>
    <lineage>
        <taxon>Eukaryota</taxon>
        <taxon>Fungi</taxon>
        <taxon>Dikarya</taxon>
        <taxon>Ascomycota</taxon>
        <taxon>Pezizomycotina</taxon>
        <taxon>Dothideomycetes</taxon>
        <taxon>Dothideomycetidae</taxon>
        <taxon>Mycosphaerellales</taxon>
        <taxon>Mycosphaerellaceae</taxon>
        <taxon>Cercospora</taxon>
    </lineage>
</organism>
<dbReference type="EMBL" id="LKMD01000104">
    <property type="protein sequence ID" value="PIA94676.1"/>
    <property type="molecule type" value="Genomic_DNA"/>
</dbReference>
<evidence type="ECO:0000313" key="5">
    <source>
        <dbReference type="Proteomes" id="UP000230605"/>
    </source>
</evidence>
<dbReference type="EMBL" id="CP134189">
    <property type="protein sequence ID" value="WPB05241.1"/>
    <property type="molecule type" value="Genomic_DNA"/>
</dbReference>